<organism evidence="3 6">
    <name type="scientific">Mycolicibacterium obuense</name>
    <dbReference type="NCBI Taxonomy" id="1807"/>
    <lineage>
        <taxon>Bacteria</taxon>
        <taxon>Bacillati</taxon>
        <taxon>Actinomycetota</taxon>
        <taxon>Actinomycetes</taxon>
        <taxon>Mycobacteriales</taxon>
        <taxon>Mycobacteriaceae</taxon>
        <taxon>Mycolicibacterium</taxon>
    </lineage>
</organism>
<dbReference type="Pfam" id="PF13466">
    <property type="entry name" value="STAS_2"/>
    <property type="match status" value="1"/>
</dbReference>
<gene>
    <name evidence="4" type="ORF">EUA04_01025</name>
    <name evidence="3" type="ORF">MOBUDSM44075_05013</name>
    <name evidence="2" type="ORF">WN67_17165</name>
</gene>
<reference evidence="4 7" key="3">
    <citation type="submission" date="2019-01" db="EMBL/GenBank/DDBJ databases">
        <title>High-quality-draft genome sequences of five non-tuberculosis mycobacteriaceae isolated from a nosocomial environment.</title>
        <authorList>
            <person name="Tiago I."/>
            <person name="Alarico S."/>
            <person name="Pereira S.G."/>
            <person name="Coelho C."/>
            <person name="Maranha A."/>
            <person name="Empadinhas N."/>
        </authorList>
    </citation>
    <scope>NUCLEOTIDE SEQUENCE [LARGE SCALE GENOMIC DNA]</scope>
    <source>
        <strain evidence="4 7">22DIII</strain>
    </source>
</reference>
<dbReference type="EMBL" id="JYNU01000057">
    <property type="protein sequence ID" value="KMO69587.1"/>
    <property type="molecule type" value="Genomic_DNA"/>
</dbReference>
<dbReference type="PATRIC" id="fig|1807.13.peg.3369"/>
<feature type="domain" description="STAS" evidence="1">
    <location>
        <begin position="16"/>
        <end position="116"/>
    </location>
</feature>
<dbReference type="PANTHER" id="PTHR33495:SF2">
    <property type="entry name" value="ANTI-SIGMA FACTOR ANTAGONIST TM_1081-RELATED"/>
    <property type="match status" value="1"/>
</dbReference>
<dbReference type="InterPro" id="IPR036513">
    <property type="entry name" value="STAS_dom_sf"/>
</dbReference>
<reference evidence="3 6" key="1">
    <citation type="journal article" date="2015" name="Genome Biol. Evol.">
        <title>Characterization of Three Mycobacterium spp. with Potential Use in Bioremediation by Genome Sequencing and Comparative Genomics.</title>
        <authorList>
            <person name="Das S."/>
            <person name="Pettersson B.M."/>
            <person name="Behra P.R."/>
            <person name="Ramesh M."/>
            <person name="Dasgupta S."/>
            <person name="Bhattacharya A."/>
            <person name="Kirsebom L.A."/>
        </authorList>
    </citation>
    <scope>NUCLEOTIDE SEQUENCE [LARGE SCALE GENOMIC DNA]</scope>
    <source>
        <strain evidence="3 6">DSM 44075</strain>
    </source>
</reference>
<dbReference type="InterPro" id="IPR002645">
    <property type="entry name" value="STAS_dom"/>
</dbReference>
<dbReference type="GO" id="GO:0043856">
    <property type="term" value="F:anti-sigma factor antagonist activity"/>
    <property type="evidence" value="ECO:0007669"/>
    <property type="project" value="TreeGrafter"/>
</dbReference>
<evidence type="ECO:0000313" key="2">
    <source>
        <dbReference type="EMBL" id="KKF00772.1"/>
    </source>
</evidence>
<dbReference type="Gene3D" id="3.30.750.24">
    <property type="entry name" value="STAS domain"/>
    <property type="match status" value="1"/>
</dbReference>
<dbReference type="PROSITE" id="PS50801">
    <property type="entry name" value="STAS"/>
    <property type="match status" value="1"/>
</dbReference>
<dbReference type="OrthoDB" id="4249752at2"/>
<evidence type="ECO:0000313" key="5">
    <source>
        <dbReference type="Proteomes" id="UP000034150"/>
    </source>
</evidence>
<dbReference type="RefSeq" id="WP_046364250.1">
    <property type="nucleotide sequence ID" value="NZ_CALTXN010000071.1"/>
</dbReference>
<evidence type="ECO:0000313" key="7">
    <source>
        <dbReference type="Proteomes" id="UP000294952"/>
    </source>
</evidence>
<dbReference type="Proteomes" id="UP000294952">
    <property type="component" value="Unassembled WGS sequence"/>
</dbReference>
<dbReference type="SUPFAM" id="SSF52091">
    <property type="entry name" value="SpoIIaa-like"/>
    <property type="match status" value="1"/>
</dbReference>
<dbReference type="STRING" id="1807.MOBUDSM44075_05013"/>
<accession>A0A0J6VJ30</accession>
<dbReference type="CDD" id="cd07043">
    <property type="entry name" value="STAS_anti-anti-sigma_factors"/>
    <property type="match status" value="1"/>
</dbReference>
<reference evidence="2 5" key="2">
    <citation type="submission" date="2015-04" db="EMBL/GenBank/DDBJ databases">
        <title>Genome sequence of Mycobacterium obuense UC1.</title>
        <authorList>
            <person name="Greninger A.L."/>
            <person name="Cunningham G."/>
            <person name="Chiu C.Y."/>
            <person name="Miller S."/>
        </authorList>
    </citation>
    <scope>NUCLEOTIDE SEQUENCE [LARGE SCALE GENOMIC DNA]</scope>
    <source>
        <strain evidence="2 5">UC1</strain>
    </source>
</reference>
<dbReference type="Proteomes" id="UP000036313">
    <property type="component" value="Unassembled WGS sequence"/>
</dbReference>
<dbReference type="Proteomes" id="UP000034150">
    <property type="component" value="Unassembled WGS sequence"/>
</dbReference>
<dbReference type="EMBL" id="SDLP01000001">
    <property type="protein sequence ID" value="TDL11624.1"/>
    <property type="molecule type" value="Genomic_DNA"/>
</dbReference>
<proteinExistence type="predicted"/>
<evidence type="ECO:0000313" key="4">
    <source>
        <dbReference type="EMBL" id="TDL11624.1"/>
    </source>
</evidence>
<evidence type="ECO:0000313" key="3">
    <source>
        <dbReference type="EMBL" id="KMO69587.1"/>
    </source>
</evidence>
<dbReference type="PANTHER" id="PTHR33495">
    <property type="entry name" value="ANTI-SIGMA FACTOR ANTAGONIST TM_1081-RELATED-RELATED"/>
    <property type="match status" value="1"/>
</dbReference>
<keyword evidence="5" id="KW-1185">Reference proteome</keyword>
<dbReference type="InterPro" id="IPR058548">
    <property type="entry name" value="MlaB-like_STAS"/>
</dbReference>
<sequence>MNLTLSTDIDGTSTRLTVTGDLDYESTPALVSAASDVLAATTAVSDLRLDFAGLTFCDSAGLSGLLLVHRKTSAAGVQLHLDHRPAQLQRLLDITGVLEHLTTRPSREAASESRSV</sequence>
<dbReference type="EMBL" id="LAUZ02000037">
    <property type="protein sequence ID" value="KKF00772.1"/>
    <property type="molecule type" value="Genomic_DNA"/>
</dbReference>
<dbReference type="AlphaFoldDB" id="A0A0J6VJ30"/>
<evidence type="ECO:0000313" key="6">
    <source>
        <dbReference type="Proteomes" id="UP000036313"/>
    </source>
</evidence>
<evidence type="ECO:0000259" key="1">
    <source>
        <dbReference type="PROSITE" id="PS50801"/>
    </source>
</evidence>
<comment type="caution">
    <text evidence="3">The sequence shown here is derived from an EMBL/GenBank/DDBJ whole genome shotgun (WGS) entry which is preliminary data.</text>
</comment>
<name>A0A0J6VJ30_9MYCO</name>
<protein>
    <submittedName>
        <fullName evidence="2">Anti-sigma factor antagonist</fullName>
    </submittedName>
    <submittedName>
        <fullName evidence="3">STAS domain protein</fullName>
    </submittedName>
</protein>